<reference evidence="5 6" key="1">
    <citation type="journal article" date="2012" name="J. Bacteriol.">
        <title>Genome sequences for six rhodanobacter strains, isolated from soils and the terrestrial subsurface, with variable denitrification capabilities.</title>
        <authorList>
            <person name="Kostka J.E."/>
            <person name="Green S.J."/>
            <person name="Rishishwar L."/>
            <person name="Prakash O."/>
            <person name="Katz L.S."/>
            <person name="Marino-Ramirez L."/>
            <person name="Jordan I.K."/>
            <person name="Munk C."/>
            <person name="Ivanova N."/>
            <person name="Mikhailova N."/>
            <person name="Watson D.B."/>
            <person name="Brown S.D."/>
            <person name="Palumbo A.V."/>
            <person name="Brooks S.C."/>
        </authorList>
    </citation>
    <scope>NUCLEOTIDE SEQUENCE [LARGE SCALE GENOMIC DNA]</scope>
    <source>
        <strain evidence="6">Jip2T</strain>
    </source>
</reference>
<evidence type="ECO:0000313" key="5">
    <source>
        <dbReference type="EMBL" id="EIL91336.1"/>
    </source>
</evidence>
<dbReference type="SUPFAM" id="SSF56801">
    <property type="entry name" value="Acetyl-CoA synthetase-like"/>
    <property type="match status" value="2"/>
</dbReference>
<name>I4VVU5_9GAMM</name>
<dbReference type="Proteomes" id="UP000004210">
    <property type="component" value="Unassembled WGS sequence"/>
</dbReference>
<dbReference type="GO" id="GO:0005737">
    <property type="term" value="C:cytoplasm"/>
    <property type="evidence" value="ECO:0007669"/>
    <property type="project" value="TreeGrafter"/>
</dbReference>
<dbReference type="PROSITE" id="PS50075">
    <property type="entry name" value="CARRIER"/>
    <property type="match status" value="2"/>
</dbReference>
<dbReference type="InterPro" id="IPR042099">
    <property type="entry name" value="ANL_N_sf"/>
</dbReference>
<dbReference type="Gene3D" id="2.30.38.10">
    <property type="entry name" value="Luciferase, Domain 3"/>
    <property type="match status" value="1"/>
</dbReference>
<dbReference type="GO" id="GO:0044550">
    <property type="term" value="P:secondary metabolite biosynthetic process"/>
    <property type="evidence" value="ECO:0007669"/>
    <property type="project" value="TreeGrafter"/>
</dbReference>
<keyword evidence="2" id="KW-0597">Phosphoprotein</keyword>
<dbReference type="Gene3D" id="3.30.300.30">
    <property type="match status" value="2"/>
</dbReference>
<dbReference type="GO" id="GO:0043041">
    <property type="term" value="P:amino acid activation for nonribosomal peptide biosynthetic process"/>
    <property type="evidence" value="ECO:0007669"/>
    <property type="project" value="TreeGrafter"/>
</dbReference>
<protein>
    <submittedName>
        <fullName evidence="5">Amino acid adenylation protein</fullName>
    </submittedName>
</protein>
<dbReference type="Pfam" id="PF00668">
    <property type="entry name" value="Condensation"/>
    <property type="match status" value="1"/>
</dbReference>
<dbReference type="Gene3D" id="3.30.559.30">
    <property type="entry name" value="Nonribosomal peptide synthetase, condensation domain"/>
    <property type="match status" value="1"/>
</dbReference>
<evidence type="ECO:0000256" key="2">
    <source>
        <dbReference type="ARBA" id="ARBA00022553"/>
    </source>
</evidence>
<sequence length="1674" mass="181823">MVADGLTLGFLYRAQPVSECAALSDDQCTLDYAQLRTRVLALAGQLRVAGVIPGDVVAVTCDRSVESVIGILAVYAVGAAYLPLDLSYPRARLVQMLEDARPRLGVLVPGAPGELLHSLELPFVESAMGEPANALDEPVAVDASWPAYVLFTSGSTGRPKGAVLSRRALGRMVAWHRNHPRLGKAARVLQFATLGFDSSVRDVFATFATGGSLIMASGPQRLDPFRMLELMREQRIERAFLPYVALRALAQAHAEGGTLPGNLRDLMTGGEALSITPAIRQLFAALPDAELHNEYGPTESCVFVTSKPLSGAPVFWPERPDIGAPLPHVRLHVVDEYLQALPDGSEGELLIGGDSLADGYIHRPELDAERFVRFRHQDGTQERVYRSGDRVRREPDGRMEFLGRMDDQVKVAGYRIELGEVESVLIAHPAVRAAAVVAPVVGQGRRLVGHVVPMNKAQAEGALRAELAAHLAARLPPFARPQQLLFHDALALTPNGKIDRLQLEAVSEVRLEETHLAVDATLEERVLALWRELLVAPTLAADDDVFDAGADSLLVMAFVTRLRAMAGGTPSAAAIYALRTPRRQVQALSAMTLAPAVDADPVPAERDIDLPTDVPLSDGQMEKWFVSQFGGMAALTFNESSVLHLDGVLDADALKRSLAMIWGRHEALRFSFAADGSRQHFQQDAPLPLGELDYASPPNTGDERLAAFCDQQVRQPFDMTVAPLVRFTLIRLGEQRHALHVIAHHLVFDGWSLAVLISELAEGYNAFRAGREPAMAAPGSFRRYLIDRREHRLSREAADLDYWRQVHAVPPSPLRLPADRPMPKQPDYAAATERHEFSSALTERLRSEAGRRGVSLFSLLLSGFGVLMARLSGQSDFAVAVPFAGLALADGGASMGDGVSSLPVRMRTDAALPFDEFVSHTHAALLEAADHQGLTLTAIQRMLGVRASHGEAALTGVEFNLLPRMPSVAFEGLDHQLRECARAAMDWDLSLNLSDSGKTLALNLHYATVRYDASTVRRWIGFYEALLSSVSGLGDAAARAGTRLADIDVLGTTGRREVLEHWNDTVTPYSCELGLTALIEAQMHRVRQNVAAECGGKTITYAELDRSSRALALALARRGIGRGKLVGICVPRSLEMLIAVVGVLRSGAAYVPLDPTFPAERLRYMAEHSGLQHVLVTDAELLPQEVASNRLLLDVTELLKEPEEQTALPTVSGENLAYVLYTSGSTGKPKGVGITHRNLVNFLLSMSHEPGFGADDVLCAVTTLSFDIAGLELYLPLIVGARLVIATEEEHHEPQPLWDLVERSGCNVLQTTPSLLRLLMDSGRDNEVRNLRLFVGGEALPLEVANSLAGRCREFWNLYGPTETTIWSTVARVRPGLTEVPLGKPIANTRIYVLDANGEPTLPGLIGEIWIGGDGVADGYLHQPELTAERFLADPFVGGDARMYRTGDLGSWRDGVLYFNGRVDNQIKIRGYRIEPGDIEAAADAYAGMRECVAVAHRFGDNDLRLVLYAVVDGDRTDVARALREHLRARLPTYMLPQHVELLDALPKTPNGKIDRKALPEPSAAGAIGHSTTTATAPTLDNPREAYLAEVWGDLIGVSDIRRNDNFFDIGGHSLLAVEFANRVQRETGVRIALLDVATSTLAALAAELPEMKAVAGSGDASLGMRLRRLFGIK</sequence>
<evidence type="ECO:0000313" key="6">
    <source>
        <dbReference type="Proteomes" id="UP000004210"/>
    </source>
</evidence>
<keyword evidence="1" id="KW-0596">Phosphopantetheine</keyword>
<dbReference type="InterPro" id="IPR020806">
    <property type="entry name" value="PKS_PP-bd"/>
</dbReference>
<dbReference type="InterPro" id="IPR025110">
    <property type="entry name" value="AMP-bd_C"/>
</dbReference>
<feature type="compositionally biased region" description="Polar residues" evidence="3">
    <location>
        <begin position="1570"/>
        <end position="1579"/>
    </location>
</feature>
<dbReference type="PANTHER" id="PTHR45527:SF1">
    <property type="entry name" value="FATTY ACID SYNTHASE"/>
    <property type="match status" value="1"/>
</dbReference>
<dbReference type="eggNOG" id="COG1020">
    <property type="taxonomic scope" value="Bacteria"/>
</dbReference>
<evidence type="ECO:0000256" key="3">
    <source>
        <dbReference type="SAM" id="MobiDB-lite"/>
    </source>
</evidence>
<organism evidence="5 6">
    <name type="scientific">Rhodanobacter fulvus Jip2</name>
    <dbReference type="NCBI Taxonomy" id="1163408"/>
    <lineage>
        <taxon>Bacteria</taxon>
        <taxon>Pseudomonadati</taxon>
        <taxon>Pseudomonadota</taxon>
        <taxon>Gammaproteobacteria</taxon>
        <taxon>Lysobacterales</taxon>
        <taxon>Rhodanobacteraceae</taxon>
        <taxon>Rhodanobacter</taxon>
    </lineage>
</organism>
<dbReference type="EMBL" id="AJXU01000021">
    <property type="protein sequence ID" value="EIL91336.1"/>
    <property type="molecule type" value="Genomic_DNA"/>
</dbReference>
<comment type="caution">
    <text evidence="5">The sequence shown here is derived from an EMBL/GenBank/DDBJ whole genome shotgun (WGS) entry which is preliminary data.</text>
</comment>
<dbReference type="SMART" id="SM00823">
    <property type="entry name" value="PKS_PP"/>
    <property type="match status" value="2"/>
</dbReference>
<proteinExistence type="predicted"/>
<dbReference type="NCBIfam" id="TIGR01733">
    <property type="entry name" value="AA-adenyl-dom"/>
    <property type="match status" value="2"/>
</dbReference>
<dbReference type="STRING" id="1163408.UU9_04207"/>
<dbReference type="SUPFAM" id="SSF52777">
    <property type="entry name" value="CoA-dependent acyltransferases"/>
    <property type="match status" value="2"/>
</dbReference>
<evidence type="ECO:0000259" key="4">
    <source>
        <dbReference type="PROSITE" id="PS50075"/>
    </source>
</evidence>
<dbReference type="SUPFAM" id="SSF47336">
    <property type="entry name" value="ACP-like"/>
    <property type="match status" value="2"/>
</dbReference>
<dbReference type="NCBIfam" id="NF003417">
    <property type="entry name" value="PRK04813.1"/>
    <property type="match status" value="2"/>
</dbReference>
<dbReference type="Pfam" id="PF13193">
    <property type="entry name" value="AMP-binding_C"/>
    <property type="match status" value="2"/>
</dbReference>
<dbReference type="FunFam" id="3.40.50.980:FF:000001">
    <property type="entry name" value="Non-ribosomal peptide synthetase"/>
    <property type="match status" value="1"/>
</dbReference>
<dbReference type="PANTHER" id="PTHR45527">
    <property type="entry name" value="NONRIBOSOMAL PEPTIDE SYNTHETASE"/>
    <property type="match status" value="1"/>
</dbReference>
<dbReference type="FunFam" id="3.40.50.12780:FF:000012">
    <property type="entry name" value="Non-ribosomal peptide synthetase"/>
    <property type="match status" value="1"/>
</dbReference>
<dbReference type="Gene3D" id="3.40.50.980">
    <property type="match status" value="2"/>
</dbReference>
<dbReference type="InterPro" id="IPR036736">
    <property type="entry name" value="ACP-like_sf"/>
</dbReference>
<dbReference type="Gene3D" id="3.30.559.10">
    <property type="entry name" value="Chloramphenicol acetyltransferase-like domain"/>
    <property type="match status" value="1"/>
</dbReference>
<dbReference type="InterPro" id="IPR009081">
    <property type="entry name" value="PP-bd_ACP"/>
</dbReference>
<feature type="region of interest" description="Disordered" evidence="3">
    <location>
        <begin position="1554"/>
        <end position="1579"/>
    </location>
</feature>
<feature type="domain" description="Carrier" evidence="4">
    <location>
        <begin position="517"/>
        <end position="592"/>
    </location>
</feature>
<dbReference type="InterPro" id="IPR010071">
    <property type="entry name" value="AA_adenyl_dom"/>
</dbReference>
<dbReference type="Gene3D" id="1.10.1200.10">
    <property type="entry name" value="ACP-like"/>
    <property type="match status" value="2"/>
</dbReference>
<dbReference type="Pfam" id="PF00501">
    <property type="entry name" value="AMP-binding"/>
    <property type="match status" value="2"/>
</dbReference>
<keyword evidence="6" id="KW-1185">Reference proteome</keyword>
<dbReference type="Pfam" id="PF00550">
    <property type="entry name" value="PP-binding"/>
    <property type="match status" value="2"/>
</dbReference>
<dbReference type="InterPro" id="IPR001242">
    <property type="entry name" value="Condensation_dom"/>
</dbReference>
<dbReference type="PROSITE" id="PS00455">
    <property type="entry name" value="AMP_BINDING"/>
    <property type="match status" value="2"/>
</dbReference>
<dbReference type="PATRIC" id="fig|1163408.3.peg.865"/>
<feature type="domain" description="Carrier" evidence="4">
    <location>
        <begin position="1579"/>
        <end position="1663"/>
    </location>
</feature>
<dbReference type="InterPro" id="IPR023213">
    <property type="entry name" value="CAT-like_dom_sf"/>
</dbReference>
<gene>
    <name evidence="5" type="ORF">UU9_04207</name>
</gene>
<dbReference type="CDD" id="cd05930">
    <property type="entry name" value="A_NRPS"/>
    <property type="match status" value="1"/>
</dbReference>
<accession>I4VVU5</accession>
<dbReference type="GO" id="GO:0031177">
    <property type="term" value="F:phosphopantetheine binding"/>
    <property type="evidence" value="ECO:0007669"/>
    <property type="project" value="InterPro"/>
</dbReference>
<dbReference type="Gene3D" id="3.40.50.12780">
    <property type="entry name" value="N-terminal domain of ligase-like"/>
    <property type="match status" value="1"/>
</dbReference>
<dbReference type="InterPro" id="IPR045851">
    <property type="entry name" value="AMP-bd_C_sf"/>
</dbReference>
<dbReference type="InterPro" id="IPR020845">
    <property type="entry name" value="AMP-binding_CS"/>
</dbReference>
<dbReference type="InterPro" id="IPR000873">
    <property type="entry name" value="AMP-dep_synth/lig_dom"/>
</dbReference>
<evidence type="ECO:0000256" key="1">
    <source>
        <dbReference type="ARBA" id="ARBA00022450"/>
    </source>
</evidence>
<dbReference type="GO" id="GO:0003824">
    <property type="term" value="F:catalytic activity"/>
    <property type="evidence" value="ECO:0007669"/>
    <property type="project" value="InterPro"/>
</dbReference>